<dbReference type="GO" id="GO:0070072">
    <property type="term" value="P:vacuolar proton-transporting V-type ATPase complex assembly"/>
    <property type="evidence" value="ECO:0007669"/>
    <property type="project" value="InterPro"/>
</dbReference>
<dbReference type="Proteomes" id="UP000253472">
    <property type="component" value="Unassembled WGS sequence"/>
</dbReference>
<dbReference type="AlphaFoldDB" id="A0A367YK82"/>
<name>A0A367YK82_9ASCO</name>
<dbReference type="STRING" id="5486.A0A367YK82"/>
<organism evidence="2 3">
    <name type="scientific">Candida viswanathii</name>
    <dbReference type="NCBI Taxonomy" id="5486"/>
    <lineage>
        <taxon>Eukaryota</taxon>
        <taxon>Fungi</taxon>
        <taxon>Dikarya</taxon>
        <taxon>Ascomycota</taxon>
        <taxon>Saccharomycotina</taxon>
        <taxon>Pichiomycetes</taxon>
        <taxon>Debaryomycetaceae</taxon>
        <taxon>Candida/Lodderomyces clade</taxon>
        <taxon>Candida</taxon>
    </lineage>
</organism>
<dbReference type="EMBL" id="QLNQ01000018">
    <property type="protein sequence ID" value="RCK65979.1"/>
    <property type="molecule type" value="Genomic_DNA"/>
</dbReference>
<dbReference type="GO" id="GO:1990871">
    <property type="term" value="C:Vma12-Vma22 assembly complex"/>
    <property type="evidence" value="ECO:0007669"/>
    <property type="project" value="TreeGrafter"/>
</dbReference>
<protein>
    <recommendedName>
        <fullName evidence="1">Vacuolar ATPase assembly protein VMA22</fullName>
    </recommendedName>
</protein>
<dbReference type="GO" id="GO:0051082">
    <property type="term" value="F:unfolded protein binding"/>
    <property type="evidence" value="ECO:0007669"/>
    <property type="project" value="TreeGrafter"/>
</dbReference>
<dbReference type="InterPro" id="IPR040357">
    <property type="entry name" value="Vma22/CCDC115"/>
</dbReference>
<dbReference type="OrthoDB" id="408631at2759"/>
<dbReference type="PANTHER" id="PTHR31996:SF2">
    <property type="entry name" value="COILED-COIL DOMAIN-CONTAINING PROTEIN 115"/>
    <property type="match status" value="1"/>
</dbReference>
<dbReference type="PANTHER" id="PTHR31996">
    <property type="entry name" value="COILED-COIL DOMAIN-CONTAINING PROTEIN 115"/>
    <property type="match status" value="1"/>
</dbReference>
<gene>
    <name evidence="2" type="ORF">Cantr_01744</name>
</gene>
<reference evidence="2 3" key="1">
    <citation type="submission" date="2018-06" db="EMBL/GenBank/DDBJ databases">
        <title>Whole genome sequencing of Candida tropicalis (genome annotated by CSBL at Korea University).</title>
        <authorList>
            <person name="Ahn J."/>
        </authorList>
    </citation>
    <scope>NUCLEOTIDE SEQUENCE [LARGE SCALE GENOMIC DNA]</scope>
    <source>
        <strain evidence="2 3">ATCC 20962</strain>
    </source>
</reference>
<evidence type="ECO:0000313" key="3">
    <source>
        <dbReference type="Proteomes" id="UP000253472"/>
    </source>
</evidence>
<keyword evidence="3" id="KW-1185">Reference proteome</keyword>
<comment type="caution">
    <text evidence="2">The sequence shown here is derived from an EMBL/GenBank/DDBJ whole genome shotgun (WGS) entry which is preliminary data.</text>
</comment>
<sequence length="157" mass="18094">MSVDKDTKTIELLDLLDRYQLLTASNRENFINGFFNLSRANFQNEKTRYGPETFDLRSYKACKVVEQTNDGAFFVIDRLEKGLAKEDKEGKTVRNRKEKSGGEEKAKLEYRDPIKQFGALVPLDLRQSQADFNKAVLQSVEIVNLQVRIEKLINELS</sequence>
<accession>A0A367YK82</accession>
<evidence type="ECO:0000313" key="2">
    <source>
        <dbReference type="EMBL" id="RCK65979.1"/>
    </source>
</evidence>
<proteinExistence type="predicted"/>
<dbReference type="Pfam" id="PF21730">
    <property type="entry name" value="Vma22_CCDC115"/>
    <property type="match status" value="1"/>
</dbReference>
<evidence type="ECO:0000256" key="1">
    <source>
        <dbReference type="ARBA" id="ARBA00093634"/>
    </source>
</evidence>